<feature type="transmembrane region" description="Helical" evidence="11">
    <location>
        <begin position="92"/>
        <end position="110"/>
    </location>
</feature>
<name>A0ABV4P4P1_9GAMM</name>
<evidence type="ECO:0000256" key="11">
    <source>
        <dbReference type="SAM" id="Phobius"/>
    </source>
</evidence>
<evidence type="ECO:0000259" key="12">
    <source>
        <dbReference type="PROSITE" id="PS50850"/>
    </source>
</evidence>
<gene>
    <name evidence="13" type="ORF">ACCI49_20810</name>
</gene>
<reference evidence="13 14" key="1">
    <citation type="submission" date="2024-08" db="EMBL/GenBank/DDBJ databases">
        <authorList>
            <person name="Ishaq N."/>
        </authorList>
    </citation>
    <scope>NUCLEOTIDE SEQUENCE [LARGE SCALE GENOMIC DNA]</scope>
    <source>
        <strain evidence="13 14">DSM 18651</strain>
    </source>
</reference>
<comment type="subcellular location">
    <subcellularLocation>
        <location evidence="2">Cell inner membrane</location>
        <topology evidence="2">Multi-pass membrane protein</topology>
    </subcellularLocation>
</comment>
<keyword evidence="4" id="KW-0813">Transport</keyword>
<feature type="transmembrane region" description="Helical" evidence="11">
    <location>
        <begin position="390"/>
        <end position="410"/>
    </location>
</feature>
<keyword evidence="14" id="KW-1185">Reference proteome</keyword>
<comment type="function">
    <text evidence="1">Intake of glucose and galactose.</text>
</comment>
<proteinExistence type="inferred from homology"/>
<keyword evidence="7" id="KW-0762">Sugar transport</keyword>
<evidence type="ECO:0000256" key="2">
    <source>
        <dbReference type="ARBA" id="ARBA00004429"/>
    </source>
</evidence>
<dbReference type="PANTHER" id="PTHR43702">
    <property type="entry name" value="L-FUCOSE-PROTON SYMPORTER"/>
    <property type="match status" value="1"/>
</dbReference>
<protein>
    <submittedName>
        <fullName evidence="13">Sugar MFS transporter</fullName>
    </submittedName>
</protein>
<dbReference type="Gene3D" id="1.20.1250.20">
    <property type="entry name" value="MFS general substrate transporter like domains"/>
    <property type="match status" value="2"/>
</dbReference>
<feature type="transmembrane region" description="Helical" evidence="11">
    <location>
        <begin position="307"/>
        <end position="324"/>
    </location>
</feature>
<keyword evidence="8 11" id="KW-0812">Transmembrane</keyword>
<dbReference type="EMBL" id="JBGMEK010000087">
    <property type="protein sequence ID" value="MFA0813346.1"/>
    <property type="molecule type" value="Genomic_DNA"/>
</dbReference>
<evidence type="ECO:0000256" key="1">
    <source>
        <dbReference type="ARBA" id="ARBA00003321"/>
    </source>
</evidence>
<keyword evidence="9 11" id="KW-1133">Transmembrane helix</keyword>
<dbReference type="PANTHER" id="PTHR43702:SF3">
    <property type="entry name" value="PROTEIN TSGA"/>
    <property type="match status" value="1"/>
</dbReference>
<evidence type="ECO:0000256" key="7">
    <source>
        <dbReference type="ARBA" id="ARBA00022597"/>
    </source>
</evidence>
<dbReference type="NCBIfam" id="TIGR01272">
    <property type="entry name" value="gluP"/>
    <property type="match status" value="1"/>
</dbReference>
<dbReference type="Pfam" id="PF07690">
    <property type="entry name" value="MFS_1"/>
    <property type="match status" value="1"/>
</dbReference>
<evidence type="ECO:0000313" key="14">
    <source>
        <dbReference type="Proteomes" id="UP001569428"/>
    </source>
</evidence>
<dbReference type="Proteomes" id="UP001569428">
    <property type="component" value="Unassembled WGS sequence"/>
</dbReference>
<evidence type="ECO:0000256" key="6">
    <source>
        <dbReference type="ARBA" id="ARBA00022519"/>
    </source>
</evidence>
<feature type="transmembrane region" description="Helical" evidence="11">
    <location>
        <begin position="162"/>
        <end position="188"/>
    </location>
</feature>
<keyword evidence="6" id="KW-0997">Cell inner membrane</keyword>
<comment type="similarity">
    <text evidence="3">Belongs to the major facilitator superfamily. FHS transporter (TC 2.A.1.7) family.</text>
</comment>
<feature type="transmembrane region" description="Helical" evidence="11">
    <location>
        <begin position="330"/>
        <end position="354"/>
    </location>
</feature>
<dbReference type="InterPro" id="IPR036259">
    <property type="entry name" value="MFS_trans_sf"/>
</dbReference>
<dbReference type="RefSeq" id="WP_371841155.1">
    <property type="nucleotide sequence ID" value="NZ_JBGMEK010000087.1"/>
</dbReference>
<sequence>MAIMQSNTATDASQLQSSEQAGQRFALVALTTLFFMWGFITCLNDILIPYLKNIFGLSYAQAMLVQFCFFSAYFLVSFPAGLLVSRVGFQKGIVIGLSVAVLGCLLFIPAGRMEIYALFLGALFVLASGITVLQVSANPYVTVLGNERTAASRLTMTQAFNSLGTTVAPSFGALLILPTAGVAVGVATATVIEIPYLILASTLGALALVFAFLRLPIIISDTSPVTTVVEISAWKYRHLVLGAVAIFLYVGAEVSIGSFLVNFISEDSIAGINESEAAFYISLYWGGAMLGRFAGALIMRVVAAGKVLAFSAIGSCILLFITATSSGYLAMYSVLAVGLCNSIMFPAIFSLALAKLGRATSQGSGILCLAIVGGAVVPLLQGLLADRIGIQLTFLLPILCYLYILYYALLGYRAD</sequence>
<dbReference type="SUPFAM" id="SSF103473">
    <property type="entry name" value="MFS general substrate transporter"/>
    <property type="match status" value="1"/>
</dbReference>
<dbReference type="InterPro" id="IPR020846">
    <property type="entry name" value="MFS_dom"/>
</dbReference>
<feature type="transmembrane region" description="Helical" evidence="11">
    <location>
        <begin position="194"/>
        <end position="213"/>
    </location>
</feature>
<feature type="transmembrane region" description="Helical" evidence="11">
    <location>
        <begin position="25"/>
        <end position="51"/>
    </location>
</feature>
<evidence type="ECO:0000256" key="4">
    <source>
        <dbReference type="ARBA" id="ARBA00022448"/>
    </source>
</evidence>
<evidence type="ECO:0000313" key="13">
    <source>
        <dbReference type="EMBL" id="MFA0813346.1"/>
    </source>
</evidence>
<organism evidence="13 14">
    <name type="scientific">Microbulbifer epialgicus</name>
    <dbReference type="NCBI Taxonomy" id="393907"/>
    <lineage>
        <taxon>Bacteria</taxon>
        <taxon>Pseudomonadati</taxon>
        <taxon>Pseudomonadota</taxon>
        <taxon>Gammaproteobacteria</taxon>
        <taxon>Cellvibrionales</taxon>
        <taxon>Microbulbiferaceae</taxon>
        <taxon>Microbulbifer</taxon>
    </lineage>
</organism>
<feature type="transmembrane region" description="Helical" evidence="11">
    <location>
        <begin position="116"/>
        <end position="141"/>
    </location>
</feature>
<evidence type="ECO:0000256" key="8">
    <source>
        <dbReference type="ARBA" id="ARBA00022692"/>
    </source>
</evidence>
<keyword evidence="5" id="KW-1003">Cell membrane</keyword>
<feature type="transmembrane region" description="Helical" evidence="11">
    <location>
        <begin position="366"/>
        <end position="384"/>
    </location>
</feature>
<feature type="transmembrane region" description="Helical" evidence="11">
    <location>
        <begin position="277"/>
        <end position="295"/>
    </location>
</feature>
<evidence type="ECO:0000256" key="5">
    <source>
        <dbReference type="ARBA" id="ARBA00022475"/>
    </source>
</evidence>
<dbReference type="InterPro" id="IPR011701">
    <property type="entry name" value="MFS"/>
</dbReference>
<accession>A0ABV4P4P1</accession>
<dbReference type="InterPro" id="IPR050375">
    <property type="entry name" value="MFS_TsgA-like"/>
</dbReference>
<feature type="transmembrane region" description="Helical" evidence="11">
    <location>
        <begin position="63"/>
        <end position="85"/>
    </location>
</feature>
<feature type="domain" description="Major facilitator superfamily (MFS) profile" evidence="12">
    <location>
        <begin position="26"/>
        <end position="415"/>
    </location>
</feature>
<comment type="caution">
    <text evidence="13">The sequence shown here is derived from an EMBL/GenBank/DDBJ whole genome shotgun (WGS) entry which is preliminary data.</text>
</comment>
<dbReference type="CDD" id="cd17394">
    <property type="entry name" value="MFS_FucP_like"/>
    <property type="match status" value="1"/>
</dbReference>
<evidence type="ECO:0000256" key="10">
    <source>
        <dbReference type="ARBA" id="ARBA00023136"/>
    </source>
</evidence>
<keyword evidence="10 11" id="KW-0472">Membrane</keyword>
<feature type="transmembrane region" description="Helical" evidence="11">
    <location>
        <begin position="239"/>
        <end position="265"/>
    </location>
</feature>
<dbReference type="PROSITE" id="PS50850">
    <property type="entry name" value="MFS"/>
    <property type="match status" value="1"/>
</dbReference>
<evidence type="ECO:0000256" key="3">
    <source>
        <dbReference type="ARBA" id="ARBA00009120"/>
    </source>
</evidence>
<dbReference type="InterPro" id="IPR005964">
    <property type="entry name" value="Glc/Gal_transptr_bac"/>
</dbReference>
<evidence type="ECO:0000256" key="9">
    <source>
        <dbReference type="ARBA" id="ARBA00022989"/>
    </source>
</evidence>